<keyword evidence="2" id="KW-0496">Mitochondrion</keyword>
<protein>
    <submittedName>
        <fullName evidence="2">Uncharacterized protein</fullName>
    </submittedName>
</protein>
<dbReference type="EMBL" id="LKAM01000006">
    <property type="protein sequence ID" value="KUM47794.1"/>
    <property type="molecule type" value="Genomic_DNA"/>
</dbReference>
<gene>
    <name evidence="2" type="ORF">ABT39_MTgene4788</name>
</gene>
<sequence>MHKYNQSVRGKKLSVQGKEGSGPPQFKVLSGASIEMLWGQTTNVIVKYRSRTIVRARGSCATQEGQAQ</sequence>
<proteinExistence type="predicted"/>
<feature type="region of interest" description="Disordered" evidence="1">
    <location>
        <begin position="1"/>
        <end position="24"/>
    </location>
</feature>
<evidence type="ECO:0000313" key="2">
    <source>
        <dbReference type="EMBL" id="KUM47794.1"/>
    </source>
</evidence>
<dbReference type="AlphaFoldDB" id="A0A101LYN2"/>
<organism evidence="2">
    <name type="scientific">Picea glauca</name>
    <name type="common">White spruce</name>
    <name type="synonym">Pinus glauca</name>
    <dbReference type="NCBI Taxonomy" id="3330"/>
    <lineage>
        <taxon>Eukaryota</taxon>
        <taxon>Viridiplantae</taxon>
        <taxon>Streptophyta</taxon>
        <taxon>Embryophyta</taxon>
        <taxon>Tracheophyta</taxon>
        <taxon>Spermatophyta</taxon>
        <taxon>Pinopsida</taxon>
        <taxon>Pinidae</taxon>
        <taxon>Conifers I</taxon>
        <taxon>Pinales</taxon>
        <taxon>Pinaceae</taxon>
        <taxon>Picea</taxon>
    </lineage>
</organism>
<accession>A0A101LYN2</accession>
<geneLocation type="mitochondrion" evidence="2"/>
<evidence type="ECO:0000256" key="1">
    <source>
        <dbReference type="SAM" id="MobiDB-lite"/>
    </source>
</evidence>
<comment type="caution">
    <text evidence="2">The sequence shown here is derived from an EMBL/GenBank/DDBJ whole genome shotgun (WGS) entry which is preliminary data.</text>
</comment>
<name>A0A101LYN2_PICGL</name>
<reference evidence="2" key="1">
    <citation type="journal article" date="2015" name="Genome Biol. Evol.">
        <title>Organellar Genomes of White Spruce (Picea glauca): Assembly and Annotation.</title>
        <authorList>
            <person name="Jackman S.D."/>
            <person name="Warren R.L."/>
            <person name="Gibb E.A."/>
            <person name="Vandervalk B.P."/>
            <person name="Mohamadi H."/>
            <person name="Chu J."/>
            <person name="Raymond A."/>
            <person name="Pleasance S."/>
            <person name="Coope R."/>
            <person name="Wildung M.R."/>
            <person name="Ritland C.E."/>
            <person name="Bousquet J."/>
            <person name="Jones S.J."/>
            <person name="Bohlmann J."/>
            <person name="Birol I."/>
        </authorList>
    </citation>
    <scope>NUCLEOTIDE SEQUENCE [LARGE SCALE GENOMIC DNA]</scope>
    <source>
        <tissue evidence="2">Flushing bud</tissue>
    </source>
</reference>